<dbReference type="GO" id="GO:0008641">
    <property type="term" value="F:ubiquitin-like modifier activating enzyme activity"/>
    <property type="evidence" value="ECO:0007669"/>
    <property type="project" value="InterPro"/>
</dbReference>
<dbReference type="PANTHER" id="PTHR43267">
    <property type="entry name" value="TRNA THREONYLCARBAMOYLADENOSINE DEHYDRATASE"/>
    <property type="match status" value="1"/>
</dbReference>
<feature type="transmembrane region" description="Helical" evidence="1">
    <location>
        <begin position="301"/>
        <end position="318"/>
    </location>
</feature>
<dbReference type="Proteomes" id="UP000196151">
    <property type="component" value="Chromosome"/>
</dbReference>
<dbReference type="EMBL" id="NIBQ01000001">
    <property type="protein sequence ID" value="OUZ34842.1"/>
    <property type="molecule type" value="Genomic_DNA"/>
</dbReference>
<keyword evidence="1" id="KW-1133">Transmembrane helix</keyword>
<reference evidence="4" key="3">
    <citation type="submission" date="2024-03" db="EMBL/GenBank/DDBJ databases">
        <title>The Genome Sequence of Enterococcus sp. DIV0238c.</title>
        <authorList>
            <consortium name="The Broad Institute Genomics Platform"/>
            <consortium name="The Broad Institute Microbial Omics Core"/>
            <consortium name="The Broad Institute Genomic Center for Infectious Diseases"/>
            <person name="Earl A."/>
            <person name="Manson A."/>
            <person name="Gilmore M."/>
            <person name="Schwartman J."/>
            <person name="Shea T."/>
            <person name="Abouelleil A."/>
            <person name="Cao P."/>
            <person name="Chapman S."/>
            <person name="Cusick C."/>
            <person name="Young S."/>
            <person name="Neafsey D."/>
            <person name="Nusbaum C."/>
            <person name="Birren B."/>
        </authorList>
    </citation>
    <scope>NUCLEOTIDE SEQUENCE</scope>
    <source>
        <strain evidence="4">9D6_DIV0238</strain>
    </source>
</reference>
<name>A0A200JC87_9ENTE</name>
<dbReference type="Gene3D" id="3.40.50.720">
    <property type="entry name" value="NAD(P)-binding Rossmann-like Domain"/>
    <property type="match status" value="1"/>
</dbReference>
<dbReference type="SUPFAM" id="SSF69572">
    <property type="entry name" value="Activating enzymes of the ubiquitin-like proteins"/>
    <property type="match status" value="1"/>
</dbReference>
<keyword evidence="1" id="KW-0472">Membrane</keyword>
<organism evidence="3">
    <name type="scientific">Candidatus Enterococcus dunnyi</name>
    <dbReference type="NCBI Taxonomy" id="1834192"/>
    <lineage>
        <taxon>Bacteria</taxon>
        <taxon>Bacillati</taxon>
        <taxon>Bacillota</taxon>
        <taxon>Bacilli</taxon>
        <taxon>Lactobacillales</taxon>
        <taxon>Enterococcaceae</taxon>
        <taxon>Enterococcus</taxon>
    </lineage>
</organism>
<dbReference type="GO" id="GO:0061503">
    <property type="term" value="F:tRNA threonylcarbamoyladenosine dehydratase"/>
    <property type="evidence" value="ECO:0007669"/>
    <property type="project" value="TreeGrafter"/>
</dbReference>
<dbReference type="GO" id="GO:0061504">
    <property type="term" value="P:cyclic threonylcarbamoyladenosine biosynthetic process"/>
    <property type="evidence" value="ECO:0007669"/>
    <property type="project" value="TreeGrafter"/>
</dbReference>
<dbReference type="InterPro" id="IPR035985">
    <property type="entry name" value="Ubiquitin-activating_enz"/>
</dbReference>
<keyword evidence="5" id="KW-1185">Reference proteome</keyword>
<sequence>MGNENLEALLNLNILTKELIETTKVDSVNRGWFLAQSEKHLYDSVKEKTVLILGCGGLGSHSAWAMTALGIKKMILIDDDHVSIDNLNRQLLYDQADINHSKVSVLKNKLSKINPDIEIVTYKRKITNPYIQLSDILTLHDPVDLVIKAVDTPDNHMRLFSDYFSHMNIPYTSGGTLGNGIILGPTYHPSLPNHYQKEIAATEELTRVHVKGTSLPMIMEKVAAEVNLEALNILCNRIDKVRFNDSISYENLYEPSISREKRNLRIFLFLIVGLISTSLQFLVLFLIFWMTSSKKEMMMKVVSLASGFAFSQAIQVFLRTNVFTIHIAIICFILFFSSIPLAIFCLCDYFIRNYRRISE</sequence>
<evidence type="ECO:0000259" key="2">
    <source>
        <dbReference type="Pfam" id="PF00899"/>
    </source>
</evidence>
<dbReference type="EMBL" id="CP147246">
    <property type="protein sequence ID" value="WYJ95362.1"/>
    <property type="molecule type" value="Genomic_DNA"/>
</dbReference>
<proteinExistence type="predicted"/>
<protein>
    <recommendedName>
        <fullName evidence="2">THIF-type NAD/FAD binding fold domain-containing protein</fullName>
    </recommendedName>
</protein>
<evidence type="ECO:0000256" key="1">
    <source>
        <dbReference type="SAM" id="Phobius"/>
    </source>
</evidence>
<dbReference type="InterPro" id="IPR000594">
    <property type="entry name" value="ThiF_NAD_FAD-bd"/>
</dbReference>
<dbReference type="RefSeq" id="WP_176372747.1">
    <property type="nucleotide sequence ID" value="NZ_CP147246.1"/>
</dbReference>
<evidence type="ECO:0000313" key="5">
    <source>
        <dbReference type="Proteomes" id="UP000196151"/>
    </source>
</evidence>
<dbReference type="AlphaFoldDB" id="A0A200JC87"/>
<feature type="transmembrane region" description="Helical" evidence="1">
    <location>
        <begin position="266"/>
        <end position="289"/>
    </location>
</feature>
<evidence type="ECO:0000313" key="4">
    <source>
        <dbReference type="EMBL" id="WYJ95362.1"/>
    </source>
</evidence>
<keyword evidence="1" id="KW-0812">Transmembrane</keyword>
<dbReference type="PANTHER" id="PTHR43267:SF3">
    <property type="entry name" value="THIF PROTEIN"/>
    <property type="match status" value="1"/>
</dbReference>
<accession>A0A200JC87</accession>
<reference evidence="4" key="2">
    <citation type="submission" date="2017-05" db="EMBL/GenBank/DDBJ databases">
        <authorList>
            <consortium name="The Broad Institute Genomics Platform"/>
            <consortium name="The Broad Institute Genomic Center for Infectious Diseases"/>
            <person name="Earl A."/>
            <person name="Manson A."/>
            <person name="Schwartman J."/>
            <person name="Gilmore M."/>
            <person name="Abouelleil A."/>
            <person name="Cao P."/>
            <person name="Chapman S."/>
            <person name="Cusick C."/>
            <person name="Shea T."/>
            <person name="Young S."/>
            <person name="Neafsey D."/>
            <person name="Nusbaum C."/>
            <person name="Birren B."/>
        </authorList>
    </citation>
    <scope>NUCLEOTIDE SEQUENCE</scope>
    <source>
        <strain evidence="4">9D6_DIV0238</strain>
    </source>
</reference>
<feature type="transmembrane region" description="Helical" evidence="1">
    <location>
        <begin position="324"/>
        <end position="351"/>
    </location>
</feature>
<reference evidence="3" key="1">
    <citation type="submission" date="2017-05" db="EMBL/GenBank/DDBJ databases">
        <title>The Genome Sequence of Enterococcus sp. 9D6_DIV0238.</title>
        <authorList>
            <consortium name="The Broad Institute Genomics Platform"/>
            <consortium name="The Broad Institute Genomic Center for Infectious Diseases"/>
            <person name="Earl A."/>
            <person name="Manson A."/>
            <person name="Schwartman J."/>
            <person name="Gilmore M."/>
            <person name="Abouelleil A."/>
            <person name="Cao P."/>
            <person name="Chapman S."/>
            <person name="Cusick C."/>
            <person name="Shea T."/>
            <person name="Young S."/>
            <person name="Neafsey D."/>
            <person name="Nusbaum C."/>
            <person name="Birren B."/>
        </authorList>
    </citation>
    <scope>NUCLEOTIDE SEQUENCE [LARGE SCALE GENOMIC DNA]</scope>
    <source>
        <strain evidence="3">9D6_DIV0238</strain>
    </source>
</reference>
<dbReference type="InterPro" id="IPR045886">
    <property type="entry name" value="ThiF/MoeB/HesA"/>
</dbReference>
<evidence type="ECO:0000313" key="3">
    <source>
        <dbReference type="EMBL" id="OUZ34842.1"/>
    </source>
</evidence>
<feature type="domain" description="THIF-type NAD/FAD binding fold" evidence="2">
    <location>
        <begin position="40"/>
        <end position="237"/>
    </location>
</feature>
<gene>
    <name evidence="3" type="ORF">A5889_000317</name>
    <name evidence="4" type="ORF">A5889_002910</name>
</gene>
<dbReference type="Pfam" id="PF00899">
    <property type="entry name" value="ThiF"/>
    <property type="match status" value="1"/>
</dbReference>